<dbReference type="InterPro" id="IPR002528">
    <property type="entry name" value="MATE_fam"/>
</dbReference>
<name>A0A7N0TDK6_KALFE</name>
<feature type="transmembrane region" description="Helical" evidence="7">
    <location>
        <begin position="189"/>
        <end position="208"/>
    </location>
</feature>
<dbReference type="Pfam" id="PF01554">
    <property type="entry name" value="MatE"/>
    <property type="match status" value="2"/>
</dbReference>
<feature type="transmembrane region" description="Helical" evidence="7">
    <location>
        <begin position="123"/>
        <end position="140"/>
    </location>
</feature>
<feature type="region of interest" description="Disordered" evidence="6">
    <location>
        <begin position="1"/>
        <end position="20"/>
    </location>
</feature>
<reference evidence="8" key="1">
    <citation type="submission" date="2021-01" db="UniProtKB">
        <authorList>
            <consortium name="EnsemblPlants"/>
        </authorList>
    </citation>
    <scope>IDENTIFICATION</scope>
</reference>
<evidence type="ECO:0000256" key="2">
    <source>
        <dbReference type="ARBA" id="ARBA00010199"/>
    </source>
</evidence>
<dbReference type="Proteomes" id="UP000594263">
    <property type="component" value="Unplaced"/>
</dbReference>
<keyword evidence="4 7" id="KW-1133">Transmembrane helix</keyword>
<dbReference type="AlphaFoldDB" id="A0A7N0TDK6"/>
<keyword evidence="9" id="KW-1185">Reference proteome</keyword>
<protein>
    <recommendedName>
        <fullName evidence="10">Multidrug and toxic compound extrusion protein</fullName>
    </recommendedName>
</protein>
<evidence type="ECO:0000256" key="5">
    <source>
        <dbReference type="ARBA" id="ARBA00023136"/>
    </source>
</evidence>
<evidence type="ECO:0000256" key="7">
    <source>
        <dbReference type="SAM" id="Phobius"/>
    </source>
</evidence>
<feature type="transmembrane region" description="Helical" evidence="7">
    <location>
        <begin position="261"/>
        <end position="286"/>
    </location>
</feature>
<dbReference type="Gramene" id="Kaladp0033s0289.1.v1.1">
    <property type="protein sequence ID" value="Kaladp0033s0289.1.v1.1"/>
    <property type="gene ID" value="Kaladp0033s0289.v1.1"/>
</dbReference>
<accession>A0A7N0TDK6</accession>
<dbReference type="GO" id="GO:0015297">
    <property type="term" value="F:antiporter activity"/>
    <property type="evidence" value="ECO:0007669"/>
    <property type="project" value="InterPro"/>
</dbReference>
<feature type="transmembrane region" description="Helical" evidence="7">
    <location>
        <begin position="160"/>
        <end position="177"/>
    </location>
</feature>
<dbReference type="InterPro" id="IPR045069">
    <property type="entry name" value="MATE_euk"/>
</dbReference>
<feature type="transmembrane region" description="Helical" evidence="7">
    <location>
        <begin position="298"/>
        <end position="319"/>
    </location>
</feature>
<dbReference type="PANTHER" id="PTHR11206">
    <property type="entry name" value="MULTIDRUG RESISTANCE PROTEIN"/>
    <property type="match status" value="1"/>
</dbReference>
<evidence type="ECO:0000313" key="9">
    <source>
        <dbReference type="Proteomes" id="UP000594263"/>
    </source>
</evidence>
<keyword evidence="5 7" id="KW-0472">Membrane</keyword>
<dbReference type="CDD" id="cd13132">
    <property type="entry name" value="MATE_eukaryotic"/>
    <property type="match status" value="1"/>
</dbReference>
<dbReference type="GO" id="GO:0016020">
    <property type="term" value="C:membrane"/>
    <property type="evidence" value="ECO:0007669"/>
    <property type="project" value="UniProtKB-SubCell"/>
</dbReference>
<dbReference type="NCBIfam" id="TIGR00797">
    <property type="entry name" value="matE"/>
    <property type="match status" value="1"/>
</dbReference>
<evidence type="ECO:0000256" key="6">
    <source>
        <dbReference type="SAM" id="MobiDB-lite"/>
    </source>
</evidence>
<organism evidence="8 9">
    <name type="scientific">Kalanchoe fedtschenkoi</name>
    <name type="common">Lavender scallops</name>
    <name type="synonym">South American air plant</name>
    <dbReference type="NCBI Taxonomy" id="63787"/>
    <lineage>
        <taxon>Eukaryota</taxon>
        <taxon>Viridiplantae</taxon>
        <taxon>Streptophyta</taxon>
        <taxon>Embryophyta</taxon>
        <taxon>Tracheophyta</taxon>
        <taxon>Spermatophyta</taxon>
        <taxon>Magnoliopsida</taxon>
        <taxon>eudicotyledons</taxon>
        <taxon>Gunneridae</taxon>
        <taxon>Pentapetalae</taxon>
        <taxon>Saxifragales</taxon>
        <taxon>Crassulaceae</taxon>
        <taxon>Kalanchoe</taxon>
    </lineage>
</organism>
<evidence type="ECO:0000313" key="8">
    <source>
        <dbReference type="EnsemblPlants" id="Kaladp0033s0289.1.v1.1"/>
    </source>
</evidence>
<feature type="transmembrane region" description="Helical" evidence="7">
    <location>
        <begin position="72"/>
        <end position="102"/>
    </location>
</feature>
<dbReference type="GO" id="GO:1990961">
    <property type="term" value="P:xenobiotic detoxification by transmembrane export across the plasma membrane"/>
    <property type="evidence" value="ECO:0007669"/>
    <property type="project" value="InterPro"/>
</dbReference>
<feature type="transmembrane region" description="Helical" evidence="7">
    <location>
        <begin position="41"/>
        <end position="66"/>
    </location>
</feature>
<comment type="similarity">
    <text evidence="2">Belongs to the multi antimicrobial extrusion (MATE) (TC 2.A.66.1) family.</text>
</comment>
<comment type="subcellular location">
    <subcellularLocation>
        <location evidence="1">Membrane</location>
        <topology evidence="1">Multi-pass membrane protein</topology>
    </subcellularLocation>
</comment>
<dbReference type="GO" id="GO:0042910">
    <property type="term" value="F:xenobiotic transmembrane transporter activity"/>
    <property type="evidence" value="ECO:0007669"/>
    <property type="project" value="InterPro"/>
</dbReference>
<feature type="compositionally biased region" description="Polar residues" evidence="6">
    <location>
        <begin position="1"/>
        <end position="14"/>
    </location>
</feature>
<evidence type="ECO:0000256" key="1">
    <source>
        <dbReference type="ARBA" id="ARBA00004141"/>
    </source>
</evidence>
<evidence type="ECO:0000256" key="4">
    <source>
        <dbReference type="ARBA" id="ARBA00022989"/>
    </source>
</evidence>
<keyword evidence="3 7" id="KW-0812">Transmembrane</keyword>
<feature type="transmembrane region" description="Helical" evidence="7">
    <location>
        <begin position="214"/>
        <end position="240"/>
    </location>
</feature>
<sequence length="432" mass="47142">MDAAETSNNSSQPLLNGEGDIQPVTGVKDFLQKFKLESDKLWALAAPAILTFLFRYSLGAVTQIFLGQVGTLALAAFSIENSVIAGFCFGIMLGMASALETLCGQAYGAGQIEMLGVYLQRSWIILTSTALLLLPLYIFATPLLKLIGQTAEISEAAGTFALYMIPQLFAYAVNFPITRFLQAQRKINVIAGITGVALVLHTLFSWVFVMKLDWGMAGAAAVLNFSWVFIMAAQLSYVLFGGCGPTWSGFSSRAFQDIWAFVRLSLASAVMMCLEVWYFMVLILFAGYLKNAEVSLDALSICMNILGWTVMMAMGCSAATSVRISNELGAAHPRAAKLAHSRSGQNNEDDWAARARARVWASAKTAMDNQQQQSPFSRGMRMELQTRLPDQGSRVADLQHLETKPGSVGDFQLSLLRLPVPSSSSQRWIFGR</sequence>
<dbReference type="EnsemblPlants" id="Kaladp0033s0289.1.v1.1">
    <property type="protein sequence ID" value="Kaladp0033s0289.1.v1.1"/>
    <property type="gene ID" value="Kaladp0033s0289.v1.1"/>
</dbReference>
<evidence type="ECO:0000256" key="3">
    <source>
        <dbReference type="ARBA" id="ARBA00022692"/>
    </source>
</evidence>
<proteinExistence type="inferred from homology"/>
<evidence type="ECO:0008006" key="10">
    <source>
        <dbReference type="Google" id="ProtNLM"/>
    </source>
</evidence>